<keyword evidence="2" id="KW-0472">Membrane</keyword>
<protein>
    <submittedName>
        <fullName evidence="3">Uncharacterized protein</fullName>
    </submittedName>
</protein>
<evidence type="ECO:0000256" key="1">
    <source>
        <dbReference type="SAM" id="MobiDB-lite"/>
    </source>
</evidence>
<dbReference type="Proteomes" id="UP000256964">
    <property type="component" value="Unassembled WGS sequence"/>
</dbReference>
<feature type="transmembrane region" description="Helical" evidence="2">
    <location>
        <begin position="15"/>
        <end position="34"/>
    </location>
</feature>
<accession>A0A371DI68</accession>
<proteinExistence type="predicted"/>
<feature type="region of interest" description="Disordered" evidence="1">
    <location>
        <begin position="255"/>
        <end position="315"/>
    </location>
</feature>
<dbReference type="AlphaFoldDB" id="A0A371DI68"/>
<reference evidence="3 4" key="1">
    <citation type="journal article" date="2018" name="Biotechnol. Biofuels">
        <title>Integrative visual omics of the white-rot fungus Polyporus brumalis exposes the biotechnological potential of its oxidative enzymes for delignifying raw plant biomass.</title>
        <authorList>
            <person name="Miyauchi S."/>
            <person name="Rancon A."/>
            <person name="Drula E."/>
            <person name="Hage H."/>
            <person name="Chaduli D."/>
            <person name="Favel A."/>
            <person name="Grisel S."/>
            <person name="Henrissat B."/>
            <person name="Herpoel-Gimbert I."/>
            <person name="Ruiz-Duenas F.J."/>
            <person name="Chevret D."/>
            <person name="Hainaut M."/>
            <person name="Lin J."/>
            <person name="Wang M."/>
            <person name="Pangilinan J."/>
            <person name="Lipzen A."/>
            <person name="Lesage-Meessen L."/>
            <person name="Navarro D."/>
            <person name="Riley R."/>
            <person name="Grigoriev I.V."/>
            <person name="Zhou S."/>
            <person name="Raouche S."/>
            <person name="Rosso M.N."/>
        </authorList>
    </citation>
    <scope>NUCLEOTIDE SEQUENCE [LARGE SCALE GENOMIC DNA]</scope>
    <source>
        <strain evidence="3 4">BRFM 1820</strain>
    </source>
</reference>
<keyword evidence="4" id="KW-1185">Reference proteome</keyword>
<dbReference type="OrthoDB" id="2766510at2759"/>
<keyword evidence="2" id="KW-0812">Transmembrane</keyword>
<organism evidence="3 4">
    <name type="scientific">Lentinus brumalis</name>
    <dbReference type="NCBI Taxonomy" id="2498619"/>
    <lineage>
        <taxon>Eukaryota</taxon>
        <taxon>Fungi</taxon>
        <taxon>Dikarya</taxon>
        <taxon>Basidiomycota</taxon>
        <taxon>Agaricomycotina</taxon>
        <taxon>Agaricomycetes</taxon>
        <taxon>Polyporales</taxon>
        <taxon>Polyporaceae</taxon>
        <taxon>Lentinus</taxon>
    </lineage>
</organism>
<feature type="compositionally biased region" description="Basic and acidic residues" evidence="1">
    <location>
        <begin position="256"/>
        <end position="274"/>
    </location>
</feature>
<evidence type="ECO:0000313" key="4">
    <source>
        <dbReference type="Proteomes" id="UP000256964"/>
    </source>
</evidence>
<feature type="compositionally biased region" description="Polar residues" evidence="1">
    <location>
        <begin position="94"/>
        <end position="108"/>
    </location>
</feature>
<dbReference type="EMBL" id="KZ857391">
    <property type="protein sequence ID" value="RDX52216.1"/>
    <property type="molecule type" value="Genomic_DNA"/>
</dbReference>
<keyword evidence="2" id="KW-1133">Transmembrane helix</keyword>
<feature type="region of interest" description="Disordered" evidence="1">
    <location>
        <begin position="78"/>
        <end position="108"/>
    </location>
</feature>
<evidence type="ECO:0000256" key="2">
    <source>
        <dbReference type="SAM" id="Phobius"/>
    </source>
</evidence>
<gene>
    <name evidence="3" type="ORF">OH76DRAFT_198839</name>
</gene>
<evidence type="ECO:0000313" key="3">
    <source>
        <dbReference type="EMBL" id="RDX52216.1"/>
    </source>
</evidence>
<sequence length="315" mass="33695">MGNGVSSSTLRSLEITLAVTGSVALLGLFLVFFSRRCYARKGQMLKFDEKTPTPRPSRTLSVSRFLSPGTRLVFPQRRNLGTRHSGPLVPNRLDSLNSSRTPGQQRLSVRSLVPTSIAPQTSSPARPPLAVVNRTSSQLSSRGSSVYASATHIPTATTAVEDPCDMHPIAGYVPPTPSSFDDDDGMSVNTTSTLPPSYRTRRSVLDLDQYPVPPLPANSGLHGPCPPPSAYTRGHSNSERSPYAMAHLSHAAGLRETTDHDRRWTAPAGKEETAGRINVQPGSRRRSQDGGICLEGGGAGLSRSGTRPAPYEKSG</sequence>
<name>A0A371DI68_9APHY</name>